<gene>
    <name evidence="1" type="ordered locus">ELI_0768</name>
</gene>
<organism evidence="1 2">
    <name type="scientific">Eubacterium callanderi</name>
    <dbReference type="NCBI Taxonomy" id="53442"/>
    <lineage>
        <taxon>Bacteria</taxon>
        <taxon>Bacillati</taxon>
        <taxon>Bacillota</taxon>
        <taxon>Clostridia</taxon>
        <taxon>Eubacteriales</taxon>
        <taxon>Eubacteriaceae</taxon>
        <taxon>Eubacterium</taxon>
    </lineage>
</organism>
<sequence length="24" mass="2937">MYKMTGLRKRDRFFIACNPITENM</sequence>
<protein>
    <submittedName>
        <fullName evidence="1">Uncharacterized protein</fullName>
    </submittedName>
</protein>
<dbReference type="AlphaFoldDB" id="E3GJE7"/>
<dbReference type="Proteomes" id="UP000006873">
    <property type="component" value="Chromosome"/>
</dbReference>
<dbReference type="KEGG" id="elm:ELI_0768"/>
<dbReference type="HOGENOM" id="CLU_3420953_0_0_9"/>
<accession>E3GJE7</accession>
<proteinExistence type="predicted"/>
<reference key="1">
    <citation type="submission" date="2010-09" db="EMBL/GenBank/DDBJ databases">
        <authorList>
            <person name="Roh H."/>
            <person name="Ko H.-J."/>
            <person name="Kim D."/>
            <person name="Choi D.G."/>
            <person name="Park S."/>
            <person name="Kim S."/>
            <person name="Kim K.H."/>
            <person name="Chang I.S."/>
            <person name="Choi I.-G."/>
        </authorList>
    </citation>
    <scope>NUCLEOTIDE SEQUENCE</scope>
    <source>
        <strain>KIST612</strain>
    </source>
</reference>
<evidence type="ECO:0000313" key="1">
    <source>
        <dbReference type="EMBL" id="ADO35782.1"/>
    </source>
</evidence>
<evidence type="ECO:0000313" key="2">
    <source>
        <dbReference type="Proteomes" id="UP000006873"/>
    </source>
</evidence>
<dbReference type="EMBL" id="CP002273">
    <property type="protein sequence ID" value="ADO35782.1"/>
    <property type="molecule type" value="Genomic_DNA"/>
</dbReference>
<name>E3GJE7_9FIRM</name>
<keyword evidence="2" id="KW-1185">Reference proteome</keyword>
<reference evidence="1 2" key="2">
    <citation type="journal article" date="2011" name="J. Bacteriol.">
        <title>Complete genome sequence of a carbon monoxide-utilizing acetogen, Eubacterium limosum KIST612.</title>
        <authorList>
            <person name="Roh H."/>
            <person name="Ko H.J."/>
            <person name="Kim D."/>
            <person name="Choi D.G."/>
            <person name="Park S."/>
            <person name="Kim S."/>
            <person name="Chang I.S."/>
            <person name="Choi I.G."/>
        </authorList>
    </citation>
    <scope>NUCLEOTIDE SEQUENCE [LARGE SCALE GENOMIC DNA]</scope>
    <source>
        <strain evidence="1 2">KIST612</strain>
    </source>
</reference>